<dbReference type="Pfam" id="PF03717">
    <property type="entry name" value="PBP_dimer"/>
    <property type="match status" value="1"/>
</dbReference>
<comment type="subcellular location">
    <subcellularLocation>
        <location evidence="2">Cell membrane</location>
    </subcellularLocation>
    <subcellularLocation>
        <location evidence="1">Membrane</location>
        <topology evidence="1">Single-pass membrane protein</topology>
    </subcellularLocation>
</comment>
<dbReference type="GO" id="GO:0008360">
    <property type="term" value="P:regulation of cell shape"/>
    <property type="evidence" value="ECO:0007669"/>
    <property type="project" value="UniProtKB-KW"/>
</dbReference>
<keyword evidence="5" id="KW-0133">Cell shape</keyword>
<dbReference type="GO" id="GO:0008658">
    <property type="term" value="F:penicillin binding"/>
    <property type="evidence" value="ECO:0007669"/>
    <property type="project" value="InterPro"/>
</dbReference>
<name>A0A1F7L1U8_9BACT</name>
<dbReference type="InterPro" id="IPR012338">
    <property type="entry name" value="Beta-lactam/transpept-like"/>
</dbReference>
<dbReference type="GO" id="GO:0071972">
    <property type="term" value="F:peptidoglycan L,D-transpeptidase activity"/>
    <property type="evidence" value="ECO:0007669"/>
    <property type="project" value="TreeGrafter"/>
</dbReference>
<dbReference type="SUPFAM" id="SSF56601">
    <property type="entry name" value="beta-lactamase/transpeptidase-like"/>
    <property type="match status" value="1"/>
</dbReference>
<dbReference type="GO" id="GO:0009252">
    <property type="term" value="P:peptidoglycan biosynthetic process"/>
    <property type="evidence" value="ECO:0007669"/>
    <property type="project" value="UniProtKB-KW"/>
</dbReference>
<evidence type="ECO:0000256" key="4">
    <source>
        <dbReference type="ARBA" id="ARBA00022692"/>
    </source>
</evidence>
<evidence type="ECO:0000256" key="10">
    <source>
        <dbReference type="SAM" id="Phobius"/>
    </source>
</evidence>
<dbReference type="InterPro" id="IPR036138">
    <property type="entry name" value="PBP_dimer_sf"/>
</dbReference>
<evidence type="ECO:0000256" key="5">
    <source>
        <dbReference type="ARBA" id="ARBA00022960"/>
    </source>
</evidence>
<keyword evidence="4 10" id="KW-0812">Transmembrane</keyword>
<dbReference type="InterPro" id="IPR001460">
    <property type="entry name" value="PCN-bd_Tpept"/>
</dbReference>
<dbReference type="PANTHER" id="PTHR30627">
    <property type="entry name" value="PEPTIDOGLYCAN D,D-TRANSPEPTIDASE"/>
    <property type="match status" value="1"/>
</dbReference>
<dbReference type="InterPro" id="IPR005311">
    <property type="entry name" value="PBP_dimer"/>
</dbReference>
<dbReference type="Gene3D" id="3.90.1310.10">
    <property type="entry name" value="Penicillin-binding protein 2a (Domain 2)"/>
    <property type="match status" value="1"/>
</dbReference>
<gene>
    <name evidence="13" type="ORF">A3K52_05025</name>
</gene>
<evidence type="ECO:0000259" key="12">
    <source>
        <dbReference type="Pfam" id="PF03717"/>
    </source>
</evidence>
<keyword evidence="3" id="KW-1003">Cell membrane</keyword>
<proteinExistence type="predicted"/>
<keyword evidence="8 10" id="KW-0472">Membrane</keyword>
<evidence type="ECO:0000256" key="3">
    <source>
        <dbReference type="ARBA" id="ARBA00022475"/>
    </source>
</evidence>
<protein>
    <recommendedName>
        <fullName evidence="15">Penicillin-binding protein 2</fullName>
    </recommendedName>
</protein>
<evidence type="ECO:0000259" key="11">
    <source>
        <dbReference type="Pfam" id="PF00905"/>
    </source>
</evidence>
<evidence type="ECO:0000256" key="2">
    <source>
        <dbReference type="ARBA" id="ARBA00004236"/>
    </source>
</evidence>
<evidence type="ECO:0000256" key="9">
    <source>
        <dbReference type="ARBA" id="ARBA00023316"/>
    </source>
</evidence>
<dbReference type="Proteomes" id="UP000177050">
    <property type="component" value="Unassembled WGS sequence"/>
</dbReference>
<keyword evidence="9" id="KW-0961">Cell wall biogenesis/degradation</keyword>
<sequence length="569" mass="63628">MKRLFPRRIHTDQSAHRANINFGRATQIHNAVYLYIFLFIICFSFLVLGLRLFQLTVVSGSYYRRLSEENRIKEIVIEPKRGTILDRKGFVLAENKEGNIDSKEERIESKRTYLIREEVAHLVGYRQLADKENIQNDNCVNKLRLGDRVGKKGIEKMYDCDLRGVPGKKLTEVDAKGKSLKTLSVIPPKDGVTVRLAIDLDLQKKAYEAIKKTKAAVVGLVPATGEVLVFVSSPSYDPQKFEDGDRGVESYFKDEEKPLFNRVAEGSYPPGSLFKLFVATGALEEKKITSKTIIEDTGTIKAGPLSFGNWYFLQYGKTEGLVDITKALRRSNDIYFYKAGEALGAEGIKKWAGIFGLGKQTHVWIDEAEGVLPSPFWKEETLHEKWYLGDTYNYSIGQGYTLLSPIQIAQGALPFANGGKLCQPKLLKGEKPSCQTLDISKETQNIVKEGMKQACEPGGTGWPLFDFKVKNTEMRMKKLQETPDDKKASVEASLDRNPAFYKSIQTGCKTGTAESHAKSGAPHAWFTVFAPYDNPEIMLTVLVEEGGQGSDIAAPIAKDILKAYFERGE</sequence>
<dbReference type="GO" id="GO:0005886">
    <property type="term" value="C:plasma membrane"/>
    <property type="evidence" value="ECO:0007669"/>
    <property type="project" value="UniProtKB-SubCell"/>
</dbReference>
<dbReference type="PANTHER" id="PTHR30627:SF2">
    <property type="entry name" value="PEPTIDOGLYCAN D,D-TRANSPEPTIDASE MRDA"/>
    <property type="match status" value="1"/>
</dbReference>
<evidence type="ECO:0000256" key="8">
    <source>
        <dbReference type="ARBA" id="ARBA00023136"/>
    </source>
</evidence>
<dbReference type="Pfam" id="PF00905">
    <property type="entry name" value="Transpeptidase"/>
    <property type="match status" value="1"/>
</dbReference>
<reference evidence="13 14" key="1">
    <citation type="journal article" date="2016" name="Nat. Commun.">
        <title>Thousands of microbial genomes shed light on interconnected biogeochemical processes in an aquifer system.</title>
        <authorList>
            <person name="Anantharaman K."/>
            <person name="Brown C.T."/>
            <person name="Hug L.A."/>
            <person name="Sharon I."/>
            <person name="Castelle C.J."/>
            <person name="Probst A.J."/>
            <person name="Thomas B.C."/>
            <person name="Singh A."/>
            <person name="Wilkins M.J."/>
            <person name="Karaoz U."/>
            <person name="Brodie E.L."/>
            <person name="Williams K.H."/>
            <person name="Hubbard S.S."/>
            <person name="Banfield J.F."/>
        </authorList>
    </citation>
    <scope>NUCLEOTIDE SEQUENCE [LARGE SCALE GENOMIC DNA]</scope>
</reference>
<keyword evidence="6" id="KW-0573">Peptidoglycan synthesis</keyword>
<feature type="domain" description="Penicillin-binding protein dimerisation" evidence="12">
    <location>
        <begin position="108"/>
        <end position="183"/>
    </location>
</feature>
<dbReference type="SUPFAM" id="SSF56519">
    <property type="entry name" value="Penicillin binding protein dimerisation domain"/>
    <property type="match status" value="1"/>
</dbReference>
<feature type="transmembrane region" description="Helical" evidence="10">
    <location>
        <begin position="32"/>
        <end position="53"/>
    </location>
</feature>
<accession>A0A1F7L1U8</accession>
<evidence type="ECO:0008006" key="15">
    <source>
        <dbReference type="Google" id="ProtNLM"/>
    </source>
</evidence>
<feature type="domain" description="Penicillin-binding protein transpeptidase" evidence="11">
    <location>
        <begin position="217"/>
        <end position="562"/>
    </location>
</feature>
<evidence type="ECO:0000256" key="6">
    <source>
        <dbReference type="ARBA" id="ARBA00022984"/>
    </source>
</evidence>
<dbReference type="InterPro" id="IPR050515">
    <property type="entry name" value="Beta-lactam/transpept"/>
</dbReference>
<evidence type="ECO:0000313" key="14">
    <source>
        <dbReference type="Proteomes" id="UP000177050"/>
    </source>
</evidence>
<comment type="caution">
    <text evidence="13">The sequence shown here is derived from an EMBL/GenBank/DDBJ whole genome shotgun (WGS) entry which is preliminary data.</text>
</comment>
<organism evidence="13 14">
    <name type="scientific">Candidatus Roizmanbacteria bacterium RIFOXYD1_FULL_38_12</name>
    <dbReference type="NCBI Taxonomy" id="1802093"/>
    <lineage>
        <taxon>Bacteria</taxon>
        <taxon>Candidatus Roizmaniibacteriota</taxon>
    </lineage>
</organism>
<keyword evidence="7 10" id="KW-1133">Transmembrane helix</keyword>
<dbReference type="GO" id="GO:0071555">
    <property type="term" value="P:cell wall organization"/>
    <property type="evidence" value="ECO:0007669"/>
    <property type="project" value="UniProtKB-KW"/>
</dbReference>
<evidence type="ECO:0000256" key="7">
    <source>
        <dbReference type="ARBA" id="ARBA00022989"/>
    </source>
</evidence>
<evidence type="ECO:0000313" key="13">
    <source>
        <dbReference type="EMBL" id="OGK74105.1"/>
    </source>
</evidence>
<evidence type="ECO:0000256" key="1">
    <source>
        <dbReference type="ARBA" id="ARBA00004167"/>
    </source>
</evidence>
<dbReference type="EMBL" id="MGBR01000001">
    <property type="protein sequence ID" value="OGK74105.1"/>
    <property type="molecule type" value="Genomic_DNA"/>
</dbReference>
<dbReference type="Gene3D" id="3.40.710.10">
    <property type="entry name" value="DD-peptidase/beta-lactamase superfamily"/>
    <property type="match status" value="1"/>
</dbReference>
<dbReference type="AlphaFoldDB" id="A0A1F7L1U8"/>